<accession>X0Y923</accession>
<evidence type="ECO:0000256" key="2">
    <source>
        <dbReference type="ARBA" id="ARBA00022723"/>
    </source>
</evidence>
<keyword evidence="1" id="KW-0004">4Fe-4S</keyword>
<evidence type="ECO:0000256" key="4">
    <source>
        <dbReference type="ARBA" id="ARBA00023004"/>
    </source>
</evidence>
<dbReference type="Pfam" id="PF12831">
    <property type="entry name" value="FAD_oxidored"/>
    <property type="match status" value="1"/>
</dbReference>
<dbReference type="InterPro" id="IPR036188">
    <property type="entry name" value="FAD/NAD-bd_sf"/>
</dbReference>
<dbReference type="GO" id="GO:0046872">
    <property type="term" value="F:metal ion binding"/>
    <property type="evidence" value="ECO:0007669"/>
    <property type="project" value="UniProtKB-KW"/>
</dbReference>
<feature type="non-terminal residue" evidence="6">
    <location>
        <position position="230"/>
    </location>
</feature>
<organism evidence="6">
    <name type="scientific">marine sediment metagenome</name>
    <dbReference type="NCBI Taxonomy" id="412755"/>
    <lineage>
        <taxon>unclassified sequences</taxon>
        <taxon>metagenomes</taxon>
        <taxon>ecological metagenomes</taxon>
    </lineage>
</organism>
<evidence type="ECO:0008006" key="7">
    <source>
        <dbReference type="Google" id="ProtNLM"/>
    </source>
</evidence>
<reference evidence="6" key="1">
    <citation type="journal article" date="2014" name="Front. Microbiol.">
        <title>High frequency of phylogenetically diverse reductive dehalogenase-homologous genes in deep subseafloor sedimentary metagenomes.</title>
        <authorList>
            <person name="Kawai M."/>
            <person name="Futagami T."/>
            <person name="Toyoda A."/>
            <person name="Takaki Y."/>
            <person name="Nishi S."/>
            <person name="Hori S."/>
            <person name="Arai W."/>
            <person name="Tsubouchi T."/>
            <person name="Morono Y."/>
            <person name="Uchiyama I."/>
            <person name="Ito T."/>
            <person name="Fujiyama A."/>
            <person name="Inagaki F."/>
            <person name="Takami H."/>
        </authorList>
    </citation>
    <scope>NUCLEOTIDE SEQUENCE</scope>
    <source>
        <strain evidence="6">Expedition CK06-06</strain>
    </source>
</reference>
<dbReference type="GO" id="GO:0016491">
    <property type="term" value="F:oxidoreductase activity"/>
    <property type="evidence" value="ECO:0007669"/>
    <property type="project" value="UniProtKB-KW"/>
</dbReference>
<sequence length="230" mass="25254">KVVADTLCLEAGVELRLHSWGVKAIVEDGRLRGVVVESKSGRQALLGKVCIDATGDGDIAALAGAEYELGYQRIGLNLKAGGIDRDRFQAFQRDDPERARDLRAQVRSLGGFPFRPLPTPDSHAGIYWINILGLASRKGGGCDEGSIHQIYAGELSAIDVEDLSYAEVELRRRLMTSIEFHRANVPGFEGLRLLSFASELGVRESRRITGVHVLTREEVLARRRFDDAIG</sequence>
<evidence type="ECO:0000256" key="1">
    <source>
        <dbReference type="ARBA" id="ARBA00022485"/>
    </source>
</evidence>
<feature type="non-terminal residue" evidence="6">
    <location>
        <position position="1"/>
    </location>
</feature>
<name>X0Y923_9ZZZZ</name>
<dbReference type="EMBL" id="BARS01052740">
    <property type="protein sequence ID" value="GAG45233.1"/>
    <property type="molecule type" value="Genomic_DNA"/>
</dbReference>
<gene>
    <name evidence="6" type="ORF">S01H1_78367</name>
</gene>
<evidence type="ECO:0000256" key="3">
    <source>
        <dbReference type="ARBA" id="ARBA00023002"/>
    </source>
</evidence>
<dbReference type="AlphaFoldDB" id="X0Y923"/>
<dbReference type="GO" id="GO:0051539">
    <property type="term" value="F:4 iron, 4 sulfur cluster binding"/>
    <property type="evidence" value="ECO:0007669"/>
    <property type="project" value="UniProtKB-KW"/>
</dbReference>
<dbReference type="PANTHER" id="PTHR43498:SF1">
    <property type="entry name" value="COB--COM HETERODISULFIDE REDUCTASE IRON-SULFUR SUBUNIT A"/>
    <property type="match status" value="1"/>
</dbReference>
<keyword evidence="3" id="KW-0560">Oxidoreductase</keyword>
<keyword evidence="2" id="KW-0479">Metal-binding</keyword>
<dbReference type="PANTHER" id="PTHR43498">
    <property type="entry name" value="FERREDOXIN:COB-COM HETERODISULFIDE REDUCTASE SUBUNIT A"/>
    <property type="match status" value="1"/>
</dbReference>
<evidence type="ECO:0000256" key="5">
    <source>
        <dbReference type="ARBA" id="ARBA00023014"/>
    </source>
</evidence>
<keyword evidence="4" id="KW-0408">Iron</keyword>
<keyword evidence="5" id="KW-0411">Iron-sulfur</keyword>
<dbReference type="SUPFAM" id="SSF51905">
    <property type="entry name" value="FAD/NAD(P)-binding domain"/>
    <property type="match status" value="1"/>
</dbReference>
<evidence type="ECO:0000313" key="6">
    <source>
        <dbReference type="EMBL" id="GAG45233.1"/>
    </source>
</evidence>
<proteinExistence type="predicted"/>
<dbReference type="InterPro" id="IPR039650">
    <property type="entry name" value="HdrA-like"/>
</dbReference>
<dbReference type="Gene3D" id="3.50.50.60">
    <property type="entry name" value="FAD/NAD(P)-binding domain"/>
    <property type="match status" value="1"/>
</dbReference>
<protein>
    <recommendedName>
        <fullName evidence="7">FAD dependent oxidoreductase domain-containing protein</fullName>
    </recommendedName>
</protein>
<comment type="caution">
    <text evidence="6">The sequence shown here is derived from an EMBL/GenBank/DDBJ whole genome shotgun (WGS) entry which is preliminary data.</text>
</comment>